<comment type="similarity">
    <text evidence="8 9">Belongs to the TonB-dependent receptor family.</text>
</comment>
<accession>A0A4Q7MTR2</accession>
<feature type="signal peptide" evidence="11">
    <location>
        <begin position="1"/>
        <end position="18"/>
    </location>
</feature>
<comment type="subcellular location">
    <subcellularLocation>
        <location evidence="1 8">Cell outer membrane</location>
        <topology evidence="1 8">Multi-pass membrane protein</topology>
    </subcellularLocation>
</comment>
<evidence type="ECO:0000256" key="2">
    <source>
        <dbReference type="ARBA" id="ARBA00022448"/>
    </source>
</evidence>
<evidence type="ECO:0000256" key="10">
    <source>
        <dbReference type="SAM" id="MobiDB-lite"/>
    </source>
</evidence>
<dbReference type="Gene3D" id="2.40.170.20">
    <property type="entry name" value="TonB-dependent receptor, beta-barrel domain"/>
    <property type="match status" value="1"/>
</dbReference>
<keyword evidence="3 8" id="KW-1134">Transmembrane beta strand</keyword>
<keyword evidence="11" id="KW-0732">Signal</keyword>
<gene>
    <name evidence="14" type="ORF">EV199_3247</name>
</gene>
<organism evidence="14 15">
    <name type="scientific">Pseudobacter ginsenosidimutans</name>
    <dbReference type="NCBI Taxonomy" id="661488"/>
    <lineage>
        <taxon>Bacteria</taxon>
        <taxon>Pseudomonadati</taxon>
        <taxon>Bacteroidota</taxon>
        <taxon>Chitinophagia</taxon>
        <taxon>Chitinophagales</taxon>
        <taxon>Chitinophagaceae</taxon>
        <taxon>Pseudobacter</taxon>
    </lineage>
</organism>
<evidence type="ECO:0000256" key="7">
    <source>
        <dbReference type="ARBA" id="ARBA00023237"/>
    </source>
</evidence>
<dbReference type="Proteomes" id="UP000293874">
    <property type="component" value="Unassembled WGS sequence"/>
</dbReference>
<keyword evidence="4 8" id="KW-0812">Transmembrane</keyword>
<comment type="caution">
    <text evidence="14">The sequence shown here is derived from an EMBL/GenBank/DDBJ whole genome shotgun (WGS) entry which is preliminary data.</text>
</comment>
<evidence type="ECO:0000256" key="5">
    <source>
        <dbReference type="ARBA" id="ARBA00023077"/>
    </source>
</evidence>
<feature type="domain" description="TonB-dependent receptor-like beta-barrel" evidence="12">
    <location>
        <begin position="419"/>
        <end position="911"/>
    </location>
</feature>
<evidence type="ECO:0000256" key="11">
    <source>
        <dbReference type="SAM" id="SignalP"/>
    </source>
</evidence>
<dbReference type="InterPro" id="IPR023996">
    <property type="entry name" value="TonB-dep_OMP_SusC/RagA"/>
</dbReference>
<dbReference type="NCBIfam" id="TIGR04056">
    <property type="entry name" value="OMP_RagA_SusC"/>
    <property type="match status" value="1"/>
</dbReference>
<dbReference type="SUPFAM" id="SSF56935">
    <property type="entry name" value="Porins"/>
    <property type="match status" value="1"/>
</dbReference>
<sequence>MRKLVALLLAVVLCYAHARSQTRTITGKVTDETGSPIPNVSVIIKGTKTGTTTSMDGTYSLPVPANAKTLIFSAVGQVPQEVSIGDRTLVNASLKSTDKELQEVVVVGYGTQKRKDVTGSIVTVKGAAVAEKPVQSFEAALGGRAAGVQISVPNGVMNNPPVFRIRGTNSISLSSYPLIVVDGIPVYTGDFSGTSSGGNTLAAINPADIETIDIAKDAAAASIYGSRAANGVVFITTKKGKSGRARVNYNGWVGWTKTQRLPELLNAQQYTDLKNEGLKNNNSYNTDPNDGITDTYFALTNGPDGKPIDTRWYDHVYRTGISHNHTINVSGANDNTNYYFSANYTDQQGVIKRNDFKRQGILFNIDQKVTKWFNVGGKINYSNEKNLAAASSGSLPGEAFATGGLGRVVMVLPPSVSPYNNDGSFNASSGTIGPMNNKIAGGFSYYNPALSLKYNRSNTEMNHVMANAYGQVKPFSWLTLRSVFSVDYIYVDNESYSHQLTGEGAASTGSATSTFSKNKRTVWTNTASYDQVFLDKHTVQLMLGTEEQRSTATGFGLNRTNVSDPYFVNIQSAWANVATSGSSLGENYLYSQFASVRYNYENKYYISGNVRQDEYSGLGYNNRKGTFYGVSGGWEIANENFWTKAGFDKIFNSFRIRGSYGKVGNIGGIGNNESYTTYAGGTYGGSPTLNYNNLGNPALEWETSKKFDIGLAFGVLNDRISVEFNYYKNTVDGLILDVPQIPSAGIPGNAVRMNVGSLYNKGIELSINATPVKAKDFSWNTSFNIGINKNEVTALAPGLSSIIVTTPAGASTNESVSASLPGYSVGTLKVVRTGGVDPATGRRIFYNAAGQAVLYSHYPQAWRFADGATSPAITLNDGIPLYNAIPKQIGGWNNTFSYKGFELDVLLTYQLGFYIYYGTNAGLHDQRFWNSTTDILDHWKKAGDVAQWPKIVYGDNVSNGSSLPLDINVFKGDFVKLRNVQVSYNLPKTLVGKAGLGSIKFYVSGQNLAMITDYPGPDPEVSTNGNNSANPSIDRNQVGNARTITVGVSVGF</sequence>
<dbReference type="Gene3D" id="2.60.40.1120">
    <property type="entry name" value="Carboxypeptidase-like, regulatory domain"/>
    <property type="match status" value="1"/>
</dbReference>
<keyword evidence="7 8" id="KW-0998">Cell outer membrane</keyword>
<dbReference type="Pfam" id="PF00593">
    <property type="entry name" value="TonB_dep_Rec_b-barrel"/>
    <property type="match status" value="1"/>
</dbReference>
<evidence type="ECO:0000256" key="6">
    <source>
        <dbReference type="ARBA" id="ARBA00023136"/>
    </source>
</evidence>
<dbReference type="OrthoDB" id="9768177at2"/>
<dbReference type="InterPro" id="IPR023997">
    <property type="entry name" value="TonB-dep_OMP_SusC/RagA_CS"/>
</dbReference>
<evidence type="ECO:0000256" key="4">
    <source>
        <dbReference type="ARBA" id="ARBA00022692"/>
    </source>
</evidence>
<dbReference type="InterPro" id="IPR039426">
    <property type="entry name" value="TonB-dep_rcpt-like"/>
</dbReference>
<dbReference type="Pfam" id="PF13715">
    <property type="entry name" value="CarbopepD_reg_2"/>
    <property type="match status" value="1"/>
</dbReference>
<evidence type="ECO:0000256" key="8">
    <source>
        <dbReference type="PROSITE-ProRule" id="PRU01360"/>
    </source>
</evidence>
<dbReference type="RefSeq" id="WP_130541862.1">
    <property type="nucleotide sequence ID" value="NZ_CP042431.1"/>
</dbReference>
<dbReference type="GO" id="GO:0009279">
    <property type="term" value="C:cell outer membrane"/>
    <property type="evidence" value="ECO:0007669"/>
    <property type="project" value="UniProtKB-SubCell"/>
</dbReference>
<dbReference type="Gene3D" id="2.170.130.10">
    <property type="entry name" value="TonB-dependent receptor, plug domain"/>
    <property type="match status" value="1"/>
</dbReference>
<dbReference type="SUPFAM" id="SSF49464">
    <property type="entry name" value="Carboxypeptidase regulatory domain-like"/>
    <property type="match status" value="1"/>
</dbReference>
<dbReference type="InterPro" id="IPR037066">
    <property type="entry name" value="Plug_dom_sf"/>
</dbReference>
<dbReference type="InterPro" id="IPR036942">
    <property type="entry name" value="Beta-barrel_TonB_sf"/>
</dbReference>
<dbReference type="NCBIfam" id="TIGR04057">
    <property type="entry name" value="SusC_RagA_signa"/>
    <property type="match status" value="1"/>
</dbReference>
<dbReference type="InterPro" id="IPR000531">
    <property type="entry name" value="Beta-barrel_TonB"/>
</dbReference>
<name>A0A4Q7MTR2_9BACT</name>
<dbReference type="PROSITE" id="PS52016">
    <property type="entry name" value="TONB_DEPENDENT_REC_3"/>
    <property type="match status" value="1"/>
</dbReference>
<evidence type="ECO:0000259" key="12">
    <source>
        <dbReference type="Pfam" id="PF00593"/>
    </source>
</evidence>
<dbReference type="EMBL" id="SGXA01000002">
    <property type="protein sequence ID" value="RZS71344.1"/>
    <property type="molecule type" value="Genomic_DNA"/>
</dbReference>
<dbReference type="AlphaFoldDB" id="A0A4Q7MTR2"/>
<keyword evidence="15" id="KW-1185">Reference proteome</keyword>
<evidence type="ECO:0000256" key="3">
    <source>
        <dbReference type="ARBA" id="ARBA00022452"/>
    </source>
</evidence>
<reference evidence="14 15" key="1">
    <citation type="submission" date="2019-02" db="EMBL/GenBank/DDBJ databases">
        <title>Genomic Encyclopedia of Type Strains, Phase IV (KMG-IV): sequencing the most valuable type-strain genomes for metagenomic binning, comparative biology and taxonomic classification.</title>
        <authorList>
            <person name="Goeker M."/>
        </authorList>
    </citation>
    <scope>NUCLEOTIDE SEQUENCE [LARGE SCALE GENOMIC DNA]</scope>
    <source>
        <strain evidence="14 15">DSM 18116</strain>
    </source>
</reference>
<evidence type="ECO:0000259" key="13">
    <source>
        <dbReference type="Pfam" id="PF07715"/>
    </source>
</evidence>
<evidence type="ECO:0000313" key="15">
    <source>
        <dbReference type="Proteomes" id="UP000293874"/>
    </source>
</evidence>
<feature type="compositionally biased region" description="Polar residues" evidence="10">
    <location>
        <begin position="1021"/>
        <end position="1035"/>
    </location>
</feature>
<feature type="chain" id="PRO_5020900868" evidence="11">
    <location>
        <begin position="19"/>
        <end position="1052"/>
    </location>
</feature>
<feature type="region of interest" description="Disordered" evidence="10">
    <location>
        <begin position="1016"/>
        <end position="1035"/>
    </location>
</feature>
<dbReference type="Pfam" id="PF07715">
    <property type="entry name" value="Plug"/>
    <property type="match status" value="1"/>
</dbReference>
<keyword evidence="2 8" id="KW-0813">Transport</keyword>
<keyword evidence="5 9" id="KW-0798">TonB box</keyword>
<proteinExistence type="inferred from homology"/>
<evidence type="ECO:0000313" key="14">
    <source>
        <dbReference type="EMBL" id="RZS71344.1"/>
    </source>
</evidence>
<dbReference type="InterPro" id="IPR008969">
    <property type="entry name" value="CarboxyPept-like_regulatory"/>
</dbReference>
<evidence type="ECO:0000256" key="9">
    <source>
        <dbReference type="RuleBase" id="RU003357"/>
    </source>
</evidence>
<feature type="domain" description="TonB-dependent receptor plug" evidence="13">
    <location>
        <begin position="114"/>
        <end position="232"/>
    </location>
</feature>
<protein>
    <submittedName>
        <fullName evidence="14">TonB-linked SusC/RagA family outer membrane protein</fullName>
    </submittedName>
</protein>
<evidence type="ECO:0000256" key="1">
    <source>
        <dbReference type="ARBA" id="ARBA00004571"/>
    </source>
</evidence>
<keyword evidence="6 8" id="KW-0472">Membrane</keyword>
<dbReference type="InterPro" id="IPR012910">
    <property type="entry name" value="Plug_dom"/>
</dbReference>